<evidence type="ECO:0000256" key="5">
    <source>
        <dbReference type="ARBA" id="ARBA00023163"/>
    </source>
</evidence>
<gene>
    <name evidence="9" type="ORF">ENI96_14110</name>
</gene>
<evidence type="ECO:0000259" key="8">
    <source>
        <dbReference type="PROSITE" id="PS50921"/>
    </source>
</evidence>
<dbReference type="InterPro" id="IPR005561">
    <property type="entry name" value="ANTAR"/>
</dbReference>
<dbReference type="PROSITE" id="PS50110">
    <property type="entry name" value="RESPONSE_REGULATORY"/>
    <property type="match status" value="1"/>
</dbReference>
<evidence type="ECO:0000259" key="7">
    <source>
        <dbReference type="PROSITE" id="PS50110"/>
    </source>
</evidence>
<feature type="modified residue" description="4-aspartylphosphate" evidence="6">
    <location>
        <position position="64"/>
    </location>
</feature>
<proteinExistence type="predicted"/>
<sequence>MNGTGEEGTMRRKTLLLVDDDGLVLATMGRELRESGYDVLVADDGEKGLALAARTPPPDLAILDIRMPGISGIELAALLRQNGIASIFLTAYDDRTYVEQAIAEGALGYLVKPIDVGRIIPTIETALHRSAELERLREKARRLGSALETGNSVNVAVGMLMEHYRLERSEAYELLRRKARSERRKVKEVADEVMAAWEEIDLLLPRPSRA</sequence>
<keyword evidence="5" id="KW-0804">Transcription</keyword>
<dbReference type="PANTHER" id="PTHR48111:SF1">
    <property type="entry name" value="TWO-COMPONENT RESPONSE REGULATOR ORR33"/>
    <property type="match status" value="1"/>
</dbReference>
<dbReference type="Pfam" id="PF00072">
    <property type="entry name" value="Response_reg"/>
    <property type="match status" value="1"/>
</dbReference>
<protein>
    <submittedName>
        <fullName evidence="9">Response regulator</fullName>
    </submittedName>
</protein>
<dbReference type="GO" id="GO:0032993">
    <property type="term" value="C:protein-DNA complex"/>
    <property type="evidence" value="ECO:0007669"/>
    <property type="project" value="TreeGrafter"/>
</dbReference>
<keyword evidence="3" id="KW-0805">Transcription regulation</keyword>
<dbReference type="SMART" id="SM01012">
    <property type="entry name" value="ANTAR"/>
    <property type="match status" value="1"/>
</dbReference>
<dbReference type="Gene3D" id="3.40.50.2300">
    <property type="match status" value="1"/>
</dbReference>
<evidence type="ECO:0000256" key="3">
    <source>
        <dbReference type="ARBA" id="ARBA00023015"/>
    </source>
</evidence>
<dbReference type="GO" id="GO:0000976">
    <property type="term" value="F:transcription cis-regulatory region binding"/>
    <property type="evidence" value="ECO:0007669"/>
    <property type="project" value="TreeGrafter"/>
</dbReference>
<feature type="domain" description="Response regulatory" evidence="7">
    <location>
        <begin position="14"/>
        <end position="127"/>
    </location>
</feature>
<dbReference type="InterPro" id="IPR039420">
    <property type="entry name" value="WalR-like"/>
</dbReference>
<dbReference type="Gene3D" id="1.10.10.10">
    <property type="entry name" value="Winged helix-like DNA-binding domain superfamily/Winged helix DNA-binding domain"/>
    <property type="match status" value="1"/>
</dbReference>
<comment type="caution">
    <text evidence="9">The sequence shown here is derived from an EMBL/GenBank/DDBJ whole genome shotgun (WGS) entry which is preliminary data.</text>
</comment>
<evidence type="ECO:0000256" key="4">
    <source>
        <dbReference type="ARBA" id="ARBA00023125"/>
    </source>
</evidence>
<dbReference type="SMART" id="SM00448">
    <property type="entry name" value="REC"/>
    <property type="match status" value="1"/>
</dbReference>
<accession>A0A831W8G4</accession>
<dbReference type="Proteomes" id="UP000886251">
    <property type="component" value="Unassembled WGS sequence"/>
</dbReference>
<dbReference type="PIRSF" id="PIRSF036382">
    <property type="entry name" value="RR_antiterm"/>
    <property type="match status" value="1"/>
</dbReference>
<evidence type="ECO:0000256" key="2">
    <source>
        <dbReference type="ARBA" id="ARBA00023012"/>
    </source>
</evidence>
<feature type="domain" description="ANTAR" evidence="8">
    <location>
        <begin position="133"/>
        <end position="194"/>
    </location>
</feature>
<keyword evidence="2" id="KW-0902">Two-component regulatory system</keyword>
<organism evidence="9">
    <name type="scientific">Sedimenticola thiotaurini</name>
    <dbReference type="NCBI Taxonomy" id="1543721"/>
    <lineage>
        <taxon>Bacteria</taxon>
        <taxon>Pseudomonadati</taxon>
        <taxon>Pseudomonadota</taxon>
        <taxon>Gammaproteobacteria</taxon>
        <taxon>Chromatiales</taxon>
        <taxon>Sedimenticolaceae</taxon>
        <taxon>Sedimenticola</taxon>
    </lineage>
</organism>
<dbReference type="PANTHER" id="PTHR48111">
    <property type="entry name" value="REGULATOR OF RPOS"/>
    <property type="match status" value="1"/>
</dbReference>
<reference evidence="9" key="1">
    <citation type="journal article" date="2020" name="mSystems">
        <title>Genome- and Community-Level Interaction Insights into Carbon Utilization and Element Cycling Functions of Hydrothermarchaeota in Hydrothermal Sediment.</title>
        <authorList>
            <person name="Zhou Z."/>
            <person name="Liu Y."/>
            <person name="Xu W."/>
            <person name="Pan J."/>
            <person name="Luo Z.H."/>
            <person name="Li M."/>
        </authorList>
    </citation>
    <scope>NUCLEOTIDE SEQUENCE [LARGE SCALE GENOMIC DNA]</scope>
    <source>
        <strain evidence="9">HyVt-443</strain>
    </source>
</reference>
<evidence type="ECO:0000256" key="6">
    <source>
        <dbReference type="PROSITE-ProRule" id="PRU00169"/>
    </source>
</evidence>
<dbReference type="EMBL" id="DRKP01000179">
    <property type="protein sequence ID" value="HEB97551.1"/>
    <property type="molecule type" value="Genomic_DNA"/>
</dbReference>
<evidence type="ECO:0000256" key="1">
    <source>
        <dbReference type="ARBA" id="ARBA00022553"/>
    </source>
</evidence>
<name>A0A831W8G4_9GAMM</name>
<evidence type="ECO:0000313" key="9">
    <source>
        <dbReference type="EMBL" id="HEB97551.1"/>
    </source>
</evidence>
<dbReference type="GO" id="GO:0006355">
    <property type="term" value="P:regulation of DNA-templated transcription"/>
    <property type="evidence" value="ECO:0007669"/>
    <property type="project" value="TreeGrafter"/>
</dbReference>
<dbReference type="Pfam" id="PF03861">
    <property type="entry name" value="ANTAR"/>
    <property type="match status" value="1"/>
</dbReference>
<dbReference type="InterPro" id="IPR011006">
    <property type="entry name" value="CheY-like_superfamily"/>
</dbReference>
<keyword evidence="4" id="KW-0238">DNA-binding</keyword>
<dbReference type="InterPro" id="IPR036388">
    <property type="entry name" value="WH-like_DNA-bd_sf"/>
</dbReference>
<keyword evidence="1 6" id="KW-0597">Phosphoprotein</keyword>
<dbReference type="GO" id="GO:0003723">
    <property type="term" value="F:RNA binding"/>
    <property type="evidence" value="ECO:0007669"/>
    <property type="project" value="InterPro"/>
</dbReference>
<dbReference type="SUPFAM" id="SSF52172">
    <property type="entry name" value="CheY-like"/>
    <property type="match status" value="1"/>
</dbReference>
<dbReference type="GO" id="GO:0000156">
    <property type="term" value="F:phosphorelay response regulator activity"/>
    <property type="evidence" value="ECO:0007669"/>
    <property type="project" value="TreeGrafter"/>
</dbReference>
<dbReference type="InterPro" id="IPR001789">
    <property type="entry name" value="Sig_transdc_resp-reg_receiver"/>
</dbReference>
<dbReference type="PROSITE" id="PS50921">
    <property type="entry name" value="ANTAR"/>
    <property type="match status" value="1"/>
</dbReference>
<dbReference type="AlphaFoldDB" id="A0A831W8G4"/>
<dbReference type="InterPro" id="IPR008327">
    <property type="entry name" value="Sig_transdc_resp-reg_antiterm"/>
</dbReference>
<dbReference type="GO" id="GO:0005829">
    <property type="term" value="C:cytosol"/>
    <property type="evidence" value="ECO:0007669"/>
    <property type="project" value="TreeGrafter"/>
</dbReference>